<accession>A0A9D4H5L8</accession>
<evidence type="ECO:0000313" key="2">
    <source>
        <dbReference type="Proteomes" id="UP000828390"/>
    </source>
</evidence>
<reference evidence="1" key="1">
    <citation type="journal article" date="2019" name="bioRxiv">
        <title>The Genome of the Zebra Mussel, Dreissena polymorpha: A Resource for Invasive Species Research.</title>
        <authorList>
            <person name="McCartney M.A."/>
            <person name="Auch B."/>
            <person name="Kono T."/>
            <person name="Mallez S."/>
            <person name="Zhang Y."/>
            <person name="Obille A."/>
            <person name="Becker A."/>
            <person name="Abrahante J.E."/>
            <person name="Garbe J."/>
            <person name="Badalamenti J.P."/>
            <person name="Herman A."/>
            <person name="Mangelson H."/>
            <person name="Liachko I."/>
            <person name="Sullivan S."/>
            <person name="Sone E.D."/>
            <person name="Koren S."/>
            <person name="Silverstein K.A.T."/>
            <person name="Beckman K.B."/>
            <person name="Gohl D.M."/>
        </authorList>
    </citation>
    <scope>NUCLEOTIDE SEQUENCE</scope>
    <source>
        <strain evidence="1">Duluth1</strain>
        <tissue evidence="1">Whole animal</tissue>
    </source>
</reference>
<protein>
    <submittedName>
        <fullName evidence="1">Uncharacterized protein</fullName>
    </submittedName>
</protein>
<name>A0A9D4H5L8_DREPO</name>
<proteinExistence type="predicted"/>
<dbReference type="EMBL" id="JAIWYP010000004">
    <property type="protein sequence ID" value="KAH3829929.1"/>
    <property type="molecule type" value="Genomic_DNA"/>
</dbReference>
<gene>
    <name evidence="1" type="ORF">DPMN_103160</name>
</gene>
<reference evidence="1" key="2">
    <citation type="submission" date="2020-11" db="EMBL/GenBank/DDBJ databases">
        <authorList>
            <person name="McCartney M.A."/>
            <person name="Auch B."/>
            <person name="Kono T."/>
            <person name="Mallez S."/>
            <person name="Becker A."/>
            <person name="Gohl D.M."/>
            <person name="Silverstein K.A.T."/>
            <person name="Koren S."/>
            <person name="Bechman K.B."/>
            <person name="Herman A."/>
            <person name="Abrahante J.E."/>
            <person name="Garbe J."/>
        </authorList>
    </citation>
    <scope>NUCLEOTIDE SEQUENCE</scope>
    <source>
        <strain evidence="1">Duluth1</strain>
        <tissue evidence="1">Whole animal</tissue>
    </source>
</reference>
<organism evidence="1 2">
    <name type="scientific">Dreissena polymorpha</name>
    <name type="common">Zebra mussel</name>
    <name type="synonym">Mytilus polymorpha</name>
    <dbReference type="NCBI Taxonomy" id="45954"/>
    <lineage>
        <taxon>Eukaryota</taxon>
        <taxon>Metazoa</taxon>
        <taxon>Spiralia</taxon>
        <taxon>Lophotrochozoa</taxon>
        <taxon>Mollusca</taxon>
        <taxon>Bivalvia</taxon>
        <taxon>Autobranchia</taxon>
        <taxon>Heteroconchia</taxon>
        <taxon>Euheterodonta</taxon>
        <taxon>Imparidentia</taxon>
        <taxon>Neoheterodontei</taxon>
        <taxon>Myida</taxon>
        <taxon>Dreissenoidea</taxon>
        <taxon>Dreissenidae</taxon>
        <taxon>Dreissena</taxon>
    </lineage>
</organism>
<comment type="caution">
    <text evidence="1">The sequence shown here is derived from an EMBL/GenBank/DDBJ whole genome shotgun (WGS) entry which is preliminary data.</text>
</comment>
<keyword evidence="2" id="KW-1185">Reference proteome</keyword>
<dbReference type="AlphaFoldDB" id="A0A9D4H5L8"/>
<dbReference type="Proteomes" id="UP000828390">
    <property type="component" value="Unassembled WGS sequence"/>
</dbReference>
<evidence type="ECO:0000313" key="1">
    <source>
        <dbReference type="EMBL" id="KAH3829929.1"/>
    </source>
</evidence>
<sequence length="89" mass="10503">MGTEVHRKMRNELNEYRGYRKQFLMATITSTKELEERDFSALHKFQQFLSTIQDMVDKQTLTSKSLIHHGRCIFILNMPTEKDNTHGEA</sequence>